<feature type="region of interest" description="Disordered" evidence="1">
    <location>
        <begin position="1"/>
        <end position="32"/>
    </location>
</feature>
<organism evidence="2 3">
    <name type="scientific">Chara braunii</name>
    <name type="common">Braun's stonewort</name>
    <dbReference type="NCBI Taxonomy" id="69332"/>
    <lineage>
        <taxon>Eukaryota</taxon>
        <taxon>Viridiplantae</taxon>
        <taxon>Streptophyta</taxon>
        <taxon>Charophyceae</taxon>
        <taxon>Charales</taxon>
        <taxon>Characeae</taxon>
        <taxon>Chara</taxon>
    </lineage>
</organism>
<dbReference type="Proteomes" id="UP000265515">
    <property type="component" value="Unassembled WGS sequence"/>
</dbReference>
<dbReference type="PANTHER" id="PTHR33492">
    <property type="entry name" value="OSJNBA0043A12.37 PROTEIN-RELATED"/>
    <property type="match status" value="1"/>
</dbReference>
<dbReference type="EMBL" id="BFEA01000349">
    <property type="protein sequence ID" value="GBG80527.1"/>
    <property type="molecule type" value="Genomic_DNA"/>
</dbReference>
<dbReference type="Gene3D" id="1.10.10.60">
    <property type="entry name" value="Homeodomain-like"/>
    <property type="match status" value="1"/>
</dbReference>
<dbReference type="OrthoDB" id="6723674at2759"/>
<gene>
    <name evidence="2" type="ORF">CBR_g30988</name>
</gene>
<protein>
    <submittedName>
        <fullName evidence="2">Uncharacterized protein</fullName>
    </submittedName>
</protein>
<accession>A0A388LE32</accession>
<comment type="caution">
    <text evidence="2">The sequence shown here is derived from an EMBL/GenBank/DDBJ whole genome shotgun (WGS) entry which is preliminary data.</text>
</comment>
<proteinExistence type="predicted"/>
<feature type="compositionally biased region" description="Acidic residues" evidence="1">
    <location>
        <begin position="182"/>
        <end position="197"/>
    </location>
</feature>
<reference evidence="2 3" key="1">
    <citation type="journal article" date="2018" name="Cell">
        <title>The Chara Genome: Secondary Complexity and Implications for Plant Terrestrialization.</title>
        <authorList>
            <person name="Nishiyama T."/>
            <person name="Sakayama H."/>
            <person name="Vries J.D."/>
            <person name="Buschmann H."/>
            <person name="Saint-Marcoux D."/>
            <person name="Ullrich K.K."/>
            <person name="Haas F.B."/>
            <person name="Vanderstraeten L."/>
            <person name="Becker D."/>
            <person name="Lang D."/>
            <person name="Vosolsobe S."/>
            <person name="Rombauts S."/>
            <person name="Wilhelmsson P.K.I."/>
            <person name="Janitza P."/>
            <person name="Kern R."/>
            <person name="Heyl A."/>
            <person name="Rumpler F."/>
            <person name="Villalobos L.I.A.C."/>
            <person name="Clay J.M."/>
            <person name="Skokan R."/>
            <person name="Toyoda A."/>
            <person name="Suzuki Y."/>
            <person name="Kagoshima H."/>
            <person name="Schijlen E."/>
            <person name="Tajeshwar N."/>
            <person name="Catarino B."/>
            <person name="Hetherington A.J."/>
            <person name="Saltykova A."/>
            <person name="Bonnot C."/>
            <person name="Breuninger H."/>
            <person name="Symeonidi A."/>
            <person name="Radhakrishnan G.V."/>
            <person name="Van Nieuwerburgh F."/>
            <person name="Deforce D."/>
            <person name="Chang C."/>
            <person name="Karol K.G."/>
            <person name="Hedrich R."/>
            <person name="Ulvskov P."/>
            <person name="Glockner G."/>
            <person name="Delwiche C.F."/>
            <person name="Petrasek J."/>
            <person name="Van de Peer Y."/>
            <person name="Friml J."/>
            <person name="Beilby M."/>
            <person name="Dolan L."/>
            <person name="Kohara Y."/>
            <person name="Sugano S."/>
            <person name="Fujiyama A."/>
            <person name="Delaux P.-M."/>
            <person name="Quint M."/>
            <person name="TheiBen G."/>
            <person name="Hagemann M."/>
            <person name="Harholt J."/>
            <person name="Dunand C."/>
            <person name="Zachgo S."/>
            <person name="Langdale J."/>
            <person name="Maumus F."/>
            <person name="Straeten D.V.D."/>
            <person name="Gould S.B."/>
            <person name="Rensing S.A."/>
        </authorList>
    </citation>
    <scope>NUCLEOTIDE SEQUENCE [LARGE SCALE GENOMIC DNA]</scope>
    <source>
        <strain evidence="2 3">S276</strain>
    </source>
</reference>
<evidence type="ECO:0000313" key="2">
    <source>
        <dbReference type="EMBL" id="GBG80527.1"/>
    </source>
</evidence>
<name>A0A388LE32_CHABU</name>
<feature type="region of interest" description="Disordered" evidence="1">
    <location>
        <begin position="151"/>
        <end position="217"/>
    </location>
</feature>
<evidence type="ECO:0000256" key="1">
    <source>
        <dbReference type="SAM" id="MobiDB-lite"/>
    </source>
</evidence>
<keyword evidence="3" id="KW-1185">Reference proteome</keyword>
<dbReference type="AlphaFoldDB" id="A0A388LE32"/>
<dbReference type="Gramene" id="GBG80527">
    <property type="protein sequence ID" value="GBG80527"/>
    <property type="gene ID" value="CBR_g30988"/>
</dbReference>
<sequence length="563" mass="62885">MGGWGRNNKASASTARRGKKAAATRSEGEGDVEAEGGRNFWIVEHMVALIKAKQDQNVHLQGMGHPYARMKPREGKSADVHERLKKGVDRTTDKCGKKQDNLMQQFKKVHLFQGDSGKQDFFQLMGKERSVNGFSLTMDRAVYEEIKAPTAKSHTIHPKNVADTGDSGGVQLPSACSGGPESVDDGEGGGDGNEEEDNSTKGSSPTTGSPGGFGKRKNMRQQTFEALTECMEKHGTLMATTMESASKRQCSIQIRQCETMEAELEGIEAVTRLCVDDMRFWNETEGNGLFKLIQEVRLYLLPMAKGVPHPNIRRSIVLPHSNIQQHKIEDESQLKATKDRGIKVQSIALRVIRGWIFKSTSCSRGYHSPYRYVLNHMVTNIVRAMWFGEDRRTCVSPAVRPITLEMDMMLPIWFVWAHIEDKHKDDELASYQEVTLQRLVGAFMSAITLAEGIDGGCVSYDRLKNTAEVMRVLLAATMWLMRMSRDDLRSHFDASLFVQLTVKPTLVASLHHSFDAPRHILQAATVVMERMGKPSMTLADPPLYIPNWAFCGITFEHDATLPL</sequence>
<evidence type="ECO:0000313" key="3">
    <source>
        <dbReference type="Proteomes" id="UP000265515"/>
    </source>
</evidence>
<dbReference type="PANTHER" id="PTHR33492:SF11">
    <property type="entry name" value="OS04G0670900 PROTEIN"/>
    <property type="match status" value="1"/>
</dbReference>